<dbReference type="Proteomes" id="UP000649604">
    <property type="component" value="Unassembled WGS sequence"/>
</dbReference>
<protein>
    <submittedName>
        <fullName evidence="1">Uncharacterized protein</fullName>
    </submittedName>
</protein>
<proteinExistence type="predicted"/>
<gene>
    <name evidence="1" type="ORF">GF339_06375</name>
</gene>
<sequence length="85" mass="10284">MVSPKSAPFPCPDLLRIEDFYFCRCYARRPQICRDFDFEEFVYCPFGMSTFNLFSPEDDVQLKERIEKGVWLLETLRHRRKKPQV</sequence>
<evidence type="ECO:0000313" key="2">
    <source>
        <dbReference type="Proteomes" id="UP000649604"/>
    </source>
</evidence>
<evidence type="ECO:0000313" key="1">
    <source>
        <dbReference type="EMBL" id="MBD3324191.1"/>
    </source>
</evidence>
<comment type="caution">
    <text evidence="1">The sequence shown here is derived from an EMBL/GenBank/DDBJ whole genome shotgun (WGS) entry which is preliminary data.</text>
</comment>
<accession>A0A9D5JV17</accession>
<name>A0A9D5JV17_9BACT</name>
<reference evidence="1" key="1">
    <citation type="submission" date="2019-11" db="EMBL/GenBank/DDBJ databases">
        <title>Microbial mats filling the niche in hypersaline microbial mats.</title>
        <authorList>
            <person name="Wong H.L."/>
            <person name="Macleod F.I."/>
            <person name="White R.A. III"/>
            <person name="Burns B.P."/>
        </authorList>
    </citation>
    <scope>NUCLEOTIDE SEQUENCE</scope>
    <source>
        <strain evidence="1">Rbin_158</strain>
    </source>
</reference>
<dbReference type="EMBL" id="WJJP01000197">
    <property type="protein sequence ID" value="MBD3324191.1"/>
    <property type="molecule type" value="Genomic_DNA"/>
</dbReference>
<organism evidence="1 2">
    <name type="scientific">candidate division KSB3 bacterium</name>
    <dbReference type="NCBI Taxonomy" id="2044937"/>
    <lineage>
        <taxon>Bacteria</taxon>
        <taxon>candidate division KSB3</taxon>
    </lineage>
</organism>
<dbReference type="AlphaFoldDB" id="A0A9D5JV17"/>